<protein>
    <recommendedName>
        <fullName evidence="5">Thioredoxin domain-containing protein</fullName>
    </recommendedName>
</protein>
<dbReference type="PROSITE" id="PS51352">
    <property type="entry name" value="THIOREDOXIN_2"/>
    <property type="match status" value="1"/>
</dbReference>
<evidence type="ECO:0000313" key="6">
    <source>
        <dbReference type="EMBL" id="EOA52662.1"/>
    </source>
</evidence>
<dbReference type="RefSeq" id="WP_005943823.1">
    <property type="nucleotide sequence ID" value="NZ_KB905474.1"/>
</dbReference>
<feature type="domain" description="Thioredoxin" evidence="5">
    <location>
        <begin position="251"/>
        <end position="386"/>
    </location>
</feature>
<dbReference type="InterPro" id="IPR012336">
    <property type="entry name" value="Thioredoxin-like_fold"/>
</dbReference>
<reference evidence="6 7" key="1">
    <citation type="submission" date="2013-04" db="EMBL/GenBank/DDBJ databases">
        <title>The Genome Sequence of Bacteroides massiliensis DSM 17679.</title>
        <authorList>
            <consortium name="The Broad Institute Genomics Platform"/>
            <person name="Earl A."/>
            <person name="Ward D."/>
            <person name="Feldgarden M."/>
            <person name="Gevers D."/>
            <person name="Martens E."/>
            <person name="Fenner L."/>
            <person name="Roux V."/>
            <person name="Mallet M.N."/>
            <person name="Raoult D."/>
            <person name="Walker B."/>
            <person name="Young S."/>
            <person name="Zeng Q."/>
            <person name="Gargeya S."/>
            <person name="Fitzgerald M."/>
            <person name="Haas B."/>
            <person name="Abouelleil A."/>
            <person name="Allen A.W."/>
            <person name="Alvarado L."/>
            <person name="Arachchi H.M."/>
            <person name="Berlin A.M."/>
            <person name="Chapman S.B."/>
            <person name="Gainer-Dewar J."/>
            <person name="Goldberg J."/>
            <person name="Griggs A."/>
            <person name="Gujja S."/>
            <person name="Hansen M."/>
            <person name="Howarth C."/>
            <person name="Imamovic A."/>
            <person name="Ireland A."/>
            <person name="Larimer J."/>
            <person name="McCowan C."/>
            <person name="Murphy C."/>
            <person name="Pearson M."/>
            <person name="Poon T.W."/>
            <person name="Priest M."/>
            <person name="Roberts A."/>
            <person name="Saif S."/>
            <person name="Shea T."/>
            <person name="Sisk P."/>
            <person name="Sykes S."/>
            <person name="Wortman J."/>
            <person name="Nusbaum C."/>
            <person name="Birren B."/>
        </authorList>
    </citation>
    <scope>NUCLEOTIDE SEQUENCE [LARGE SCALE GENOMIC DNA]</scope>
    <source>
        <strain evidence="7">B84634 / Timone 84634 / DSM 17679 / JCM 13223</strain>
    </source>
</reference>
<evidence type="ECO:0000313" key="7">
    <source>
        <dbReference type="Proteomes" id="UP000017831"/>
    </source>
</evidence>
<dbReference type="GeneID" id="60063916"/>
<organism evidence="6 7">
    <name type="scientific">Phocaeicola massiliensis B84634 = Timone 84634 = DSM 17679 = JCM 13223</name>
    <dbReference type="NCBI Taxonomy" id="1121098"/>
    <lineage>
        <taxon>Bacteria</taxon>
        <taxon>Pseudomonadati</taxon>
        <taxon>Bacteroidota</taxon>
        <taxon>Bacteroidia</taxon>
        <taxon>Bacteroidales</taxon>
        <taxon>Bacteroidaceae</taxon>
        <taxon>Phocaeicola</taxon>
    </lineage>
</organism>
<dbReference type="HOGENOM" id="CLU_703307_0_0_10"/>
<comment type="caution">
    <text evidence="6">The sequence shown here is derived from an EMBL/GenBank/DDBJ whole genome shotgun (WGS) entry which is preliminary data.</text>
</comment>
<dbReference type="PATRIC" id="fig|1121098.3.peg.3358"/>
<dbReference type="Pfam" id="PF13905">
    <property type="entry name" value="Thioredoxin_8"/>
    <property type="match status" value="1"/>
</dbReference>
<dbReference type="SUPFAM" id="SSF52833">
    <property type="entry name" value="Thioredoxin-like"/>
    <property type="match status" value="1"/>
</dbReference>
<keyword evidence="2" id="KW-0201">Cytochrome c-type biogenesis</keyword>
<dbReference type="STRING" id="1121098.HMPREF1534_03313"/>
<dbReference type="OrthoDB" id="1060884at2"/>
<evidence type="ECO:0000256" key="4">
    <source>
        <dbReference type="ARBA" id="ARBA00023284"/>
    </source>
</evidence>
<dbReference type="PROSITE" id="PS00194">
    <property type="entry name" value="THIOREDOXIN_1"/>
    <property type="match status" value="1"/>
</dbReference>
<dbReference type="PANTHER" id="PTHR42852">
    <property type="entry name" value="THIOL:DISULFIDE INTERCHANGE PROTEIN DSBE"/>
    <property type="match status" value="1"/>
</dbReference>
<evidence type="ECO:0000256" key="3">
    <source>
        <dbReference type="ARBA" id="ARBA00023157"/>
    </source>
</evidence>
<name>U6R9E7_9BACT</name>
<gene>
    <name evidence="6" type="ORF">HMPREF1534_03313</name>
</gene>
<dbReference type="InterPro" id="IPR013766">
    <property type="entry name" value="Thioredoxin_domain"/>
</dbReference>
<sequence>MRHTLFLILIWLPLLICATDKNVNITIKLSTELSQTEQWIYASGYVGANEYAILDSVKVNKGDTQTKLSFDIYEGMSIYILCAEKGPVNLFFHIEPNTNCEIEIDENMDGRYPRPMKGNDMQNELLAFDNKILYIGKKSEDQSLPEDSIRYYKAKLTEAYIKEIHKTQYPTLAWVYILWLPGYAEERREEEPFRSVIQYAQQKFPNNGLIERLSITSPEPATAKSKAASERIRALIKKRYYVEPKDTTMGAKLQLAFPHISKKKINTDSIAEEYVLVDFWASWCVPCRKETPFLKMAKERYKDKLAVYAVTIDADTLKWEKAIEEDSTRYFIHVRGVSDRNVPDKQVRALKIKSIPRNFLLDKERRIIAKDLRGEELLNALEQLIK</sequence>
<comment type="subcellular location">
    <subcellularLocation>
        <location evidence="1">Cell envelope</location>
    </subcellularLocation>
</comment>
<dbReference type="EMBL" id="AQHY01000039">
    <property type="protein sequence ID" value="EOA52662.1"/>
    <property type="molecule type" value="Genomic_DNA"/>
</dbReference>
<dbReference type="Gene3D" id="3.40.30.10">
    <property type="entry name" value="Glutaredoxin"/>
    <property type="match status" value="1"/>
</dbReference>
<evidence type="ECO:0000259" key="5">
    <source>
        <dbReference type="PROSITE" id="PS51352"/>
    </source>
</evidence>
<evidence type="ECO:0000256" key="2">
    <source>
        <dbReference type="ARBA" id="ARBA00022748"/>
    </source>
</evidence>
<evidence type="ECO:0000256" key="1">
    <source>
        <dbReference type="ARBA" id="ARBA00004196"/>
    </source>
</evidence>
<dbReference type="eggNOG" id="COG0526">
    <property type="taxonomic scope" value="Bacteria"/>
</dbReference>
<dbReference type="InterPro" id="IPR050553">
    <property type="entry name" value="Thioredoxin_ResA/DsbE_sf"/>
</dbReference>
<keyword evidence="3" id="KW-1015">Disulfide bond</keyword>
<dbReference type="CDD" id="cd02966">
    <property type="entry name" value="TlpA_like_family"/>
    <property type="match status" value="1"/>
</dbReference>
<dbReference type="Proteomes" id="UP000017831">
    <property type="component" value="Unassembled WGS sequence"/>
</dbReference>
<accession>U6R9E7</accession>
<dbReference type="PANTHER" id="PTHR42852:SF6">
    <property type="entry name" value="THIOL:DISULFIDE INTERCHANGE PROTEIN DSBE"/>
    <property type="match status" value="1"/>
</dbReference>
<dbReference type="GO" id="GO:0030313">
    <property type="term" value="C:cell envelope"/>
    <property type="evidence" value="ECO:0007669"/>
    <property type="project" value="UniProtKB-SubCell"/>
</dbReference>
<dbReference type="InterPro" id="IPR036249">
    <property type="entry name" value="Thioredoxin-like_sf"/>
</dbReference>
<proteinExistence type="predicted"/>
<dbReference type="AlphaFoldDB" id="U6R9E7"/>
<dbReference type="GO" id="GO:0017004">
    <property type="term" value="P:cytochrome complex assembly"/>
    <property type="evidence" value="ECO:0007669"/>
    <property type="project" value="UniProtKB-KW"/>
</dbReference>
<keyword evidence="4" id="KW-0676">Redox-active center</keyword>
<keyword evidence="7" id="KW-1185">Reference proteome</keyword>
<dbReference type="InterPro" id="IPR017937">
    <property type="entry name" value="Thioredoxin_CS"/>
</dbReference>